<dbReference type="InterPro" id="IPR011495">
    <property type="entry name" value="Sig_transdc_His_kin_sub2_dim/P"/>
</dbReference>
<evidence type="ECO:0000259" key="9">
    <source>
        <dbReference type="Pfam" id="PF13581"/>
    </source>
</evidence>
<keyword evidence="7" id="KW-0067">ATP-binding</keyword>
<comment type="caution">
    <text evidence="10">The sequence shown here is derived from an EMBL/GenBank/DDBJ whole genome shotgun (WGS) entry which is preliminary data.</text>
</comment>
<evidence type="ECO:0000259" key="8">
    <source>
        <dbReference type="Pfam" id="PF07568"/>
    </source>
</evidence>
<dbReference type="InterPro" id="IPR036890">
    <property type="entry name" value="HATPase_C_sf"/>
</dbReference>
<dbReference type="Gene3D" id="3.30.565.10">
    <property type="entry name" value="Histidine kinase-like ATPase, C-terminal domain"/>
    <property type="match status" value="1"/>
</dbReference>
<keyword evidence="11" id="KW-1185">Reference proteome</keyword>
<dbReference type="EC" id="2.7.13.3" evidence="2"/>
<evidence type="ECO:0000256" key="1">
    <source>
        <dbReference type="ARBA" id="ARBA00000085"/>
    </source>
</evidence>
<dbReference type="Pfam" id="PF07568">
    <property type="entry name" value="HisKA_2"/>
    <property type="match status" value="1"/>
</dbReference>
<evidence type="ECO:0000256" key="4">
    <source>
        <dbReference type="ARBA" id="ARBA00022679"/>
    </source>
</evidence>
<evidence type="ECO:0000256" key="5">
    <source>
        <dbReference type="ARBA" id="ARBA00022741"/>
    </source>
</evidence>
<dbReference type="PANTHER" id="PTHR41523">
    <property type="entry name" value="TWO-COMPONENT SYSTEM SENSOR PROTEIN"/>
    <property type="match status" value="1"/>
</dbReference>
<sequence>MTGDLSSRSADATIVVPVAPMRQQEIDHRIANSLQLISSLLSMQARETCDQLVCDSLRAAVRRIDAVAAVHQQLYQSSSAHTLDIEPYLLELTAKIEQGCSGGVARKQITAEIQSFEVPADFASMLGILINELVINACKHAYAPDEPGDIDICLFFLNQSEFRMEVRDYGIADVHKAPITSGLGMRIIEAMSRKLNAVHVHIADEEGTRFLMRGTVFPSRV</sequence>
<keyword evidence="5" id="KW-0547">Nucleotide-binding</keyword>
<dbReference type="InterPro" id="IPR003594">
    <property type="entry name" value="HATPase_dom"/>
</dbReference>
<dbReference type="CDD" id="cd16936">
    <property type="entry name" value="HATPase_RsbW-like"/>
    <property type="match status" value="1"/>
</dbReference>
<evidence type="ECO:0000256" key="7">
    <source>
        <dbReference type="ARBA" id="ARBA00022840"/>
    </source>
</evidence>
<dbReference type="AlphaFoldDB" id="A0A6G4WN51"/>
<dbReference type="GO" id="GO:0004673">
    <property type="term" value="F:protein histidine kinase activity"/>
    <property type="evidence" value="ECO:0007669"/>
    <property type="project" value="UniProtKB-EC"/>
</dbReference>
<dbReference type="Proteomes" id="UP001642900">
    <property type="component" value="Unassembled WGS sequence"/>
</dbReference>
<keyword evidence="6 10" id="KW-0418">Kinase</keyword>
<comment type="catalytic activity">
    <reaction evidence="1">
        <text>ATP + protein L-histidine = ADP + protein N-phospho-L-histidine.</text>
        <dbReference type="EC" id="2.7.13.3"/>
    </reaction>
</comment>
<organism evidence="10 11">
    <name type="scientific">Allomesorhizobium camelthorni</name>
    <dbReference type="NCBI Taxonomy" id="475069"/>
    <lineage>
        <taxon>Bacteria</taxon>
        <taxon>Pseudomonadati</taxon>
        <taxon>Pseudomonadota</taxon>
        <taxon>Alphaproteobacteria</taxon>
        <taxon>Hyphomicrobiales</taxon>
        <taxon>Phyllobacteriaceae</taxon>
        <taxon>Allomesorhizobium</taxon>
    </lineage>
</organism>
<evidence type="ECO:0000256" key="6">
    <source>
        <dbReference type="ARBA" id="ARBA00022777"/>
    </source>
</evidence>
<keyword evidence="4" id="KW-0808">Transferase</keyword>
<accession>A0A6G4WN51</accession>
<protein>
    <recommendedName>
        <fullName evidence="2">histidine kinase</fullName>
        <ecNumber evidence="2">2.7.13.3</ecNumber>
    </recommendedName>
</protein>
<name>A0A6G4WN51_9HYPH</name>
<dbReference type="GO" id="GO:0005524">
    <property type="term" value="F:ATP binding"/>
    <property type="evidence" value="ECO:0007669"/>
    <property type="project" value="UniProtKB-KW"/>
</dbReference>
<evidence type="ECO:0000313" key="11">
    <source>
        <dbReference type="Proteomes" id="UP001642900"/>
    </source>
</evidence>
<evidence type="ECO:0000256" key="3">
    <source>
        <dbReference type="ARBA" id="ARBA00022553"/>
    </source>
</evidence>
<feature type="domain" description="Signal transduction histidine kinase subgroup 2 dimerisation and phosphoacceptor" evidence="8">
    <location>
        <begin position="25"/>
        <end position="97"/>
    </location>
</feature>
<gene>
    <name evidence="10" type="ORF">G6N73_35485</name>
</gene>
<dbReference type="Pfam" id="PF13581">
    <property type="entry name" value="HATPase_c_2"/>
    <property type="match status" value="1"/>
</dbReference>
<keyword evidence="3" id="KW-0597">Phosphoprotein</keyword>
<evidence type="ECO:0000313" key="10">
    <source>
        <dbReference type="EMBL" id="NGO56191.1"/>
    </source>
</evidence>
<dbReference type="RefSeq" id="WP_165034510.1">
    <property type="nucleotide sequence ID" value="NZ_JAAKZF010000228.1"/>
</dbReference>
<dbReference type="EMBL" id="JAAKZF010000228">
    <property type="protein sequence ID" value="NGO56191.1"/>
    <property type="molecule type" value="Genomic_DNA"/>
</dbReference>
<reference evidence="10 11" key="1">
    <citation type="submission" date="2020-02" db="EMBL/GenBank/DDBJ databases">
        <title>Genome sequence of strain CCNWXJ40-4.</title>
        <authorList>
            <person name="Gao J."/>
            <person name="Sun J."/>
        </authorList>
    </citation>
    <scope>NUCLEOTIDE SEQUENCE [LARGE SCALE GENOMIC DNA]</scope>
    <source>
        <strain evidence="10 11">CCNWXJ 40-4</strain>
    </source>
</reference>
<proteinExistence type="predicted"/>
<evidence type="ECO:0000256" key="2">
    <source>
        <dbReference type="ARBA" id="ARBA00012438"/>
    </source>
</evidence>
<feature type="domain" description="Histidine kinase/HSP90-like ATPase" evidence="9">
    <location>
        <begin position="105"/>
        <end position="209"/>
    </location>
</feature>
<dbReference type="SUPFAM" id="SSF55874">
    <property type="entry name" value="ATPase domain of HSP90 chaperone/DNA topoisomerase II/histidine kinase"/>
    <property type="match status" value="1"/>
</dbReference>
<dbReference type="PANTHER" id="PTHR41523:SF8">
    <property type="entry name" value="ETHYLENE RESPONSE SENSOR PROTEIN"/>
    <property type="match status" value="1"/>
</dbReference>